<dbReference type="OrthoDB" id="9782576at2"/>
<evidence type="ECO:0000256" key="2">
    <source>
        <dbReference type="ARBA" id="ARBA00022759"/>
    </source>
</evidence>
<dbReference type="AlphaFoldDB" id="A0A3G1KRP3"/>
<keyword evidence="2 7" id="KW-0255">Endonuclease</keyword>
<keyword evidence="5" id="KW-0378">Hydrolase</keyword>
<evidence type="ECO:0000256" key="6">
    <source>
        <dbReference type="ARBA" id="ARBA00023204"/>
    </source>
</evidence>
<dbReference type="PANTHER" id="PTHR31290">
    <property type="entry name" value="UV-DAMAGE ENDONUCLEASE"/>
    <property type="match status" value="1"/>
</dbReference>
<dbReference type="EMBL" id="CP017634">
    <property type="protein sequence ID" value="ATW25131.1"/>
    <property type="molecule type" value="Genomic_DNA"/>
</dbReference>
<sequence length="317" mass="36534">MKIRLGYAALSLQLENCSPAKTVTFKTYSGIADQEARLDKLRRVARQNIENTFRVLRYNTAHDILLYRFSSQIIPLATHPLVEDWDYLREFAPELQGLGHYCRAHHLRVSAHPDHFTVINSPDEAVVAGSIKDLDYHAGLFRAMGLDKQTKMVLHIGGRYQDKTASLKRFLANFQMLPSHIKSRLMLENDDRSYSAGDVIEVCRKLKVPMVLDVHHHLVHHAGEQLSRLLPQVYATWTHQIPKLHFSSPRSPEKIRCHAQEIDPESFYHFIMTAREFNQDIDVMLEAKNKDLALFALVKEMSRKKGVTLINEAMMRI</sequence>
<dbReference type="GO" id="GO:0009411">
    <property type="term" value="P:response to UV"/>
    <property type="evidence" value="ECO:0007669"/>
    <property type="project" value="InterPro"/>
</dbReference>
<gene>
    <name evidence="7" type="ORF">DCMF_10430</name>
</gene>
<dbReference type="KEGG" id="fwa:DCMF_10430"/>
<dbReference type="SUPFAM" id="SSF51658">
    <property type="entry name" value="Xylose isomerase-like"/>
    <property type="match status" value="1"/>
</dbReference>
<keyword evidence="4" id="KW-0228">DNA excision</keyword>
<evidence type="ECO:0000256" key="4">
    <source>
        <dbReference type="ARBA" id="ARBA00022769"/>
    </source>
</evidence>
<evidence type="ECO:0000256" key="5">
    <source>
        <dbReference type="ARBA" id="ARBA00022801"/>
    </source>
</evidence>
<proteinExistence type="predicted"/>
<keyword evidence="6" id="KW-0234">DNA repair</keyword>
<keyword evidence="8" id="KW-1185">Reference proteome</keyword>
<dbReference type="RefSeq" id="WP_148134380.1">
    <property type="nucleotide sequence ID" value="NZ_CP017634.1"/>
</dbReference>
<evidence type="ECO:0000256" key="3">
    <source>
        <dbReference type="ARBA" id="ARBA00022763"/>
    </source>
</evidence>
<dbReference type="Proteomes" id="UP000323521">
    <property type="component" value="Chromosome"/>
</dbReference>
<protein>
    <submittedName>
        <fullName evidence="7">UV damage endonuclease UvsE</fullName>
    </submittedName>
</protein>
<keyword evidence="1" id="KW-0540">Nuclease</keyword>
<reference evidence="7 8" key="1">
    <citation type="submission" date="2016-10" db="EMBL/GenBank/DDBJ databases">
        <title>Complete Genome Sequence of Peptococcaceae strain DCMF.</title>
        <authorList>
            <person name="Edwards R.J."/>
            <person name="Holland S.I."/>
            <person name="Deshpande N.P."/>
            <person name="Wong Y.K."/>
            <person name="Ertan H."/>
            <person name="Manefield M."/>
            <person name="Russell T.L."/>
            <person name="Lee M.J."/>
        </authorList>
    </citation>
    <scope>NUCLEOTIDE SEQUENCE [LARGE SCALE GENOMIC DNA]</scope>
    <source>
        <strain evidence="7 8">DCMF</strain>
    </source>
</reference>
<organism evidence="7 8">
    <name type="scientific">Formimonas warabiya</name>
    <dbReference type="NCBI Taxonomy" id="1761012"/>
    <lineage>
        <taxon>Bacteria</taxon>
        <taxon>Bacillati</taxon>
        <taxon>Bacillota</taxon>
        <taxon>Clostridia</taxon>
        <taxon>Eubacteriales</taxon>
        <taxon>Peptococcaceae</taxon>
        <taxon>Candidatus Formimonas</taxon>
    </lineage>
</organism>
<dbReference type="GO" id="GO:0006289">
    <property type="term" value="P:nucleotide-excision repair"/>
    <property type="evidence" value="ECO:0007669"/>
    <property type="project" value="InterPro"/>
</dbReference>
<evidence type="ECO:0000313" key="8">
    <source>
        <dbReference type="Proteomes" id="UP000323521"/>
    </source>
</evidence>
<dbReference type="Pfam" id="PF03851">
    <property type="entry name" value="UvdE"/>
    <property type="match status" value="1"/>
</dbReference>
<dbReference type="Gene3D" id="3.20.20.150">
    <property type="entry name" value="Divalent-metal-dependent TIM barrel enzymes"/>
    <property type="match status" value="1"/>
</dbReference>
<dbReference type="NCBIfam" id="TIGR00629">
    <property type="entry name" value="uvde"/>
    <property type="match status" value="1"/>
</dbReference>
<evidence type="ECO:0000313" key="7">
    <source>
        <dbReference type="EMBL" id="ATW25131.1"/>
    </source>
</evidence>
<evidence type="ECO:0000256" key="1">
    <source>
        <dbReference type="ARBA" id="ARBA00022722"/>
    </source>
</evidence>
<dbReference type="InterPro" id="IPR036237">
    <property type="entry name" value="Xyl_isomerase-like_sf"/>
</dbReference>
<dbReference type="InterPro" id="IPR004601">
    <property type="entry name" value="UvdE"/>
</dbReference>
<keyword evidence="3" id="KW-0227">DNA damage</keyword>
<dbReference type="GO" id="GO:0016787">
    <property type="term" value="F:hydrolase activity"/>
    <property type="evidence" value="ECO:0007669"/>
    <property type="project" value="UniProtKB-KW"/>
</dbReference>
<dbReference type="GO" id="GO:0004519">
    <property type="term" value="F:endonuclease activity"/>
    <property type="evidence" value="ECO:0007669"/>
    <property type="project" value="UniProtKB-KW"/>
</dbReference>
<dbReference type="PANTHER" id="PTHR31290:SF5">
    <property type="entry name" value="UV-DAMAGE ENDONUCLEASE"/>
    <property type="match status" value="1"/>
</dbReference>
<accession>A0A3G1KRP3</accession>
<name>A0A3G1KRP3_FORW1</name>